<keyword evidence="7" id="KW-1185">Reference proteome</keyword>
<dbReference type="InterPro" id="IPR011050">
    <property type="entry name" value="Pectin_lyase_fold/virulence"/>
</dbReference>
<evidence type="ECO:0000313" key="6">
    <source>
        <dbReference type="EMBL" id="PWB02333.1"/>
    </source>
</evidence>
<dbReference type="GO" id="GO:0016829">
    <property type="term" value="F:lyase activity"/>
    <property type="evidence" value="ECO:0007669"/>
    <property type="project" value="UniProtKB-KW"/>
</dbReference>
<dbReference type="EMBL" id="PUEC01000013">
    <property type="protein sequence ID" value="PWB02333.1"/>
    <property type="molecule type" value="Genomic_DNA"/>
</dbReference>
<comment type="caution">
    <text evidence="6">The sequence shown here is derived from an EMBL/GenBank/DDBJ whole genome shotgun (WGS) entry which is preliminary data.</text>
</comment>
<dbReference type="InterPro" id="IPR000070">
    <property type="entry name" value="Pectinesterase_cat"/>
</dbReference>
<dbReference type="SUPFAM" id="SSF81853">
    <property type="entry name" value="Family 10 polysaccharide lyase"/>
    <property type="match status" value="1"/>
</dbReference>
<evidence type="ECO:0000256" key="4">
    <source>
        <dbReference type="SAM" id="SignalP"/>
    </source>
</evidence>
<dbReference type="Pfam" id="PF09492">
    <property type="entry name" value="Pec_lyase"/>
    <property type="match status" value="1"/>
</dbReference>
<evidence type="ECO:0000313" key="7">
    <source>
        <dbReference type="Proteomes" id="UP000244905"/>
    </source>
</evidence>
<dbReference type="InterPro" id="IPR012669">
    <property type="entry name" value="Pectate_lyase"/>
</dbReference>
<name>A0A2V1IPL6_9BACT</name>
<proteinExistence type="inferred from homology"/>
<evidence type="ECO:0000259" key="5">
    <source>
        <dbReference type="Pfam" id="PF01095"/>
    </source>
</evidence>
<dbReference type="GO" id="GO:0042545">
    <property type="term" value="P:cell wall modification"/>
    <property type="evidence" value="ECO:0007669"/>
    <property type="project" value="InterPro"/>
</dbReference>
<dbReference type="AlphaFoldDB" id="A0A2V1IPL6"/>
<keyword evidence="3" id="KW-0063">Aspartyl esterase</keyword>
<dbReference type="Pfam" id="PF01095">
    <property type="entry name" value="Pectinesterase"/>
    <property type="match status" value="1"/>
</dbReference>
<keyword evidence="6" id="KW-0456">Lyase</keyword>
<feature type="signal peptide" evidence="4">
    <location>
        <begin position="1"/>
        <end position="18"/>
    </location>
</feature>
<dbReference type="GO" id="GO:0030599">
    <property type="term" value="F:pectinesterase activity"/>
    <property type="evidence" value="ECO:0007669"/>
    <property type="project" value="InterPro"/>
</dbReference>
<dbReference type="NCBIfam" id="TIGR02474">
    <property type="entry name" value="pec_lyase"/>
    <property type="match status" value="1"/>
</dbReference>
<sequence>MKLFPLVAALALAFSADAAGKKLYDFVVPRDGSFREAIEAANNRADTTARFRIFLMDGDYVIPTAGKTTGGDGKEYGDPRSWLKTPNVSIIGESREGTVLVNTTPPATWDNGFGPSCPLEGIGKGDVLIIEYPAHDTYLQDLTMKSGMADHTGRNIVLHDRSDKTIARNICIWGYQDTYVSNNRDGRFYFDGGVIRGRTDYICGKGDVYYGGVTFQQCGQGGYLAVPSVPRKYGYVMDSCYIKSETPDVTYYLGRPWGKGTPTAIWINTTVDVSPITKDKRGYNGWADMSGGWPARFAEYNTCLTSGKALDLSGRRSLYVDREGKEHSNSPVLTDAEARSYTKAAVLDGWNPDAAVAAAPLPKNVHVKNNQLRWTGSGEALLYAVCRHGKVVAFTTDTVYNVGPDSSADCWSVRAANFMGGLGEAVAATDGGAKETGKGSRYAKRILRTTDQDFLRSDEARRIGDQVLLWQRVTGGWPKNIDMVTPMTQEEKAAVLANKERRYDSTTDNDATTTQMIYLARLYQATGDVRYRAGFRAGVDYLLSGQYKNGGWPQFWPVQRDYQPHITYNDDAMVNTMVLLRDIRLGIEPFGGDLCDRTRKNKMKKAFDKGVECILATQIVTDGVATVWCQQHDRETLKPAPARAYELPSYCSQESAWIVRMLMEIPDPDKKVKAAVHAAMAWFDKYKLTGLRYRRVMENGKWNAVLTPDSLAGPIWARYYDLDHCVPFVCDRDGIPRRSLEDIGSERRNGYAWFGNRPAELYDLYDKWADRYDPQNKVSISFRTKGANENGTFTLGVQPKVRESHFDAIVSRGESIQAAIDKAPENGSEPYRILVRKGLYNQKVIIDRPNIVLVGEQRDSCIIVGAEGQGSVMVSEFRGEKAPRGIISLTEKADDCLISGLTVINNYGTTVSNTTSHQFAVFGKATRTIIINSNIISDGNDALSLWGKGEDGRGGLYYHSDLYLRCPGVDFICPRGTCYATRCRFIGDTRAILWHDGRGDINNKFVVTNSEFDALEPTPLGRYHHDSQFLILNCRMSRNIIDADIDHAYKRQPELAEGKNLDLCPWGHRVYYYGCVREGGHSGWLADNISSAEGSPEFHAVTARWTFDGKWDPEKRIRDLWQVVAY</sequence>
<evidence type="ECO:0000256" key="2">
    <source>
        <dbReference type="ARBA" id="ARBA00022801"/>
    </source>
</evidence>
<dbReference type="Gene3D" id="1.50.10.20">
    <property type="match status" value="1"/>
</dbReference>
<dbReference type="PANTHER" id="PTHR31321">
    <property type="entry name" value="ACYL-COA THIOESTER HYDROLASE YBHC-RELATED"/>
    <property type="match status" value="1"/>
</dbReference>
<dbReference type="SUPFAM" id="SSF51126">
    <property type="entry name" value="Pectin lyase-like"/>
    <property type="match status" value="2"/>
</dbReference>
<feature type="chain" id="PRO_5015967215" evidence="4">
    <location>
        <begin position="19"/>
        <end position="1126"/>
    </location>
</feature>
<feature type="domain" description="Pectinesterase catalytic" evidence="5">
    <location>
        <begin position="140"/>
        <end position="314"/>
    </location>
</feature>
<accession>A0A2V1IPL6</accession>
<dbReference type="Gene3D" id="2.160.20.10">
    <property type="entry name" value="Single-stranded right-handed beta-helix, Pectin lyase-like"/>
    <property type="match status" value="2"/>
</dbReference>
<comment type="similarity">
    <text evidence="1">Belongs to the pectinesterase family.</text>
</comment>
<reference evidence="7" key="1">
    <citation type="submission" date="2018-02" db="EMBL/GenBank/DDBJ databases">
        <authorList>
            <person name="Clavel T."/>
            <person name="Strowig T."/>
        </authorList>
    </citation>
    <scope>NUCLEOTIDE SEQUENCE [LARGE SCALE GENOMIC DNA]</scope>
    <source>
        <strain evidence="7">DSM 103720</strain>
    </source>
</reference>
<dbReference type="InterPro" id="IPR012334">
    <property type="entry name" value="Pectin_lyas_fold"/>
</dbReference>
<evidence type="ECO:0000256" key="1">
    <source>
        <dbReference type="ARBA" id="ARBA00008891"/>
    </source>
</evidence>
<keyword evidence="4" id="KW-0732">Signal</keyword>
<protein>
    <submittedName>
        <fullName evidence="6">Pectate lyase</fullName>
    </submittedName>
</protein>
<keyword evidence="2" id="KW-0378">Hydrolase</keyword>
<dbReference type="PANTHER" id="PTHR31321:SF57">
    <property type="entry name" value="PECTINESTERASE 53-RELATED"/>
    <property type="match status" value="1"/>
</dbReference>
<gene>
    <name evidence="6" type="primary">pelA</name>
    <name evidence="6" type="ORF">C5O23_06665</name>
</gene>
<evidence type="ECO:0000256" key="3">
    <source>
        <dbReference type="ARBA" id="ARBA00023085"/>
    </source>
</evidence>
<dbReference type="Proteomes" id="UP000244905">
    <property type="component" value="Unassembled WGS sequence"/>
</dbReference>
<dbReference type="GO" id="GO:0009279">
    <property type="term" value="C:cell outer membrane"/>
    <property type="evidence" value="ECO:0007669"/>
    <property type="project" value="TreeGrafter"/>
</dbReference>
<organism evidence="6 7">
    <name type="scientific">Duncaniella muris</name>
    <dbReference type="NCBI Taxonomy" id="2094150"/>
    <lineage>
        <taxon>Bacteria</taxon>
        <taxon>Pseudomonadati</taxon>
        <taxon>Bacteroidota</taxon>
        <taxon>Bacteroidia</taxon>
        <taxon>Bacteroidales</taxon>
        <taxon>Muribaculaceae</taxon>
        <taxon>Duncaniella</taxon>
    </lineage>
</organism>